<comment type="caution">
    <text evidence="2">The sequence shown here is derived from an EMBL/GenBank/DDBJ whole genome shotgun (WGS) entry which is preliminary data.</text>
</comment>
<dbReference type="EMBL" id="PGCK01000011">
    <property type="protein sequence ID" value="MCD1295833.1"/>
    <property type="molecule type" value="Genomic_DNA"/>
</dbReference>
<reference evidence="2 3" key="1">
    <citation type="submission" date="2017-11" db="EMBL/GenBank/DDBJ databases">
        <title>Isolation and Characterization of Family Methanocellaceae Species from Potential Methane Hydrate Area Offshore Southwestern Taiwan.</title>
        <authorList>
            <person name="Zhang W.-L."/>
            <person name="Chen W.-C."/>
            <person name="Lai M.-C."/>
            <person name="Chen S.-C."/>
        </authorList>
    </citation>
    <scope>NUCLEOTIDE SEQUENCE [LARGE SCALE GENOMIC DNA]</scope>
    <source>
        <strain evidence="2 3">CWC-04</strain>
    </source>
</reference>
<keyword evidence="3" id="KW-1185">Reference proteome</keyword>
<evidence type="ECO:0000313" key="3">
    <source>
        <dbReference type="Proteomes" id="UP001320159"/>
    </source>
</evidence>
<keyword evidence="1" id="KW-1133">Transmembrane helix</keyword>
<dbReference type="Proteomes" id="UP001320159">
    <property type="component" value="Unassembled WGS sequence"/>
</dbReference>
<organism evidence="2 3">
    <name type="scientific">Methanooceanicella nereidis</name>
    <dbReference type="NCBI Taxonomy" id="2052831"/>
    <lineage>
        <taxon>Archaea</taxon>
        <taxon>Methanobacteriati</taxon>
        <taxon>Methanobacteriota</taxon>
        <taxon>Stenosarchaea group</taxon>
        <taxon>Methanomicrobia</taxon>
        <taxon>Methanocellales</taxon>
        <taxon>Methanocellaceae</taxon>
        <taxon>Methanooceanicella</taxon>
    </lineage>
</organism>
<feature type="transmembrane region" description="Helical" evidence="1">
    <location>
        <begin position="73"/>
        <end position="92"/>
    </location>
</feature>
<dbReference type="RefSeq" id="WP_230742689.1">
    <property type="nucleotide sequence ID" value="NZ_PGCK01000011.1"/>
</dbReference>
<gene>
    <name evidence="2" type="ORF">CUJ83_12590</name>
</gene>
<protein>
    <submittedName>
        <fullName evidence="2">Uncharacterized protein</fullName>
    </submittedName>
</protein>
<keyword evidence="1" id="KW-0472">Membrane</keyword>
<feature type="transmembrane region" description="Helical" evidence="1">
    <location>
        <begin position="7"/>
        <end position="28"/>
    </location>
</feature>
<sequence length="246" mass="29154">MKRIHWIIGIAAALLIFTIIVFGLHLYIFHDSYFLSKYVLFYLGLIPLEVVLVTLIIDQLLEIREKREKLEKLNMVIGAFYSVVGTNLLVYFSDYDPNLDKIKNELIIKNEWTEEEFNRVKKKLNKYDYNVDIKNIDIERVNETLLQNRDFLLRLLENPVLLEHETFTELLRSVFHLSEELQSRTSLKGLPDTDYIHLAGDIKRAYTLLVKEWLNYMMHMKNNYPYLFSLAMRTNPFDQSASPIVK</sequence>
<proteinExistence type="predicted"/>
<accession>A0AAP2RED7</accession>
<evidence type="ECO:0000256" key="1">
    <source>
        <dbReference type="SAM" id="Phobius"/>
    </source>
</evidence>
<name>A0AAP2RED7_9EURY</name>
<feature type="transmembrane region" description="Helical" evidence="1">
    <location>
        <begin position="40"/>
        <end position="61"/>
    </location>
</feature>
<evidence type="ECO:0000313" key="2">
    <source>
        <dbReference type="EMBL" id="MCD1295833.1"/>
    </source>
</evidence>
<keyword evidence="1" id="KW-0812">Transmembrane</keyword>
<dbReference type="AlphaFoldDB" id="A0AAP2RED7"/>